<sequence>MTSEAGLVYEKAAAYRFAVPRFRVIATLKGHIEPSLVLEYLANDLKMKVFTDAGSMRYPLGGEDRSKLHRYRDFALLLFDHVRLNSDPNSTRLVMHANERKASTELPKSSSPECYVTGPVMIAYGNPKWGLLTDRRMADEDKVYTAELYGGLEEGGSWYVDLLVGAPPQRISAIVDTASGITGAACYHCTNCGRHIDPPFRAENSTTLEWMTCNDCLPPAHCSGSQTGSSSEEHSICVYNQNYLEGSAVYGKMFRDVCHLGDTLEDSFACRIGCHDSETNLFQTQKPNAILGLSPQAGGFLDDAFDTTAARTLGLCLSGRGGGRIDIGGEVNDFGGDTKEVLVSSSPGDAVIDSSSTYTYFPDDIFRSLTKTLSTMCANNRCHAESVGDGCWRAKSIRGGMALPDIVLQFEDKVVRWPAVDGYLMKQKSGGLNYHCYAFLKGEKGSEIVLGGSFLRDREVFLDINQKQLGLGRSDKSTCPSYTSRPSLPPYQLVMGWDYQNDVEHWSWYGIGFTIFLASLSVGVIYIVFKTIYRTMHPMPKGWQEVDELTASSLASDSDGVTTDGERSPSSSDSSLVAAE</sequence>
<comment type="subcellular location">
    <subcellularLocation>
        <location evidence="1">Membrane</location>
    </subcellularLocation>
</comment>
<keyword evidence="13" id="KW-1185">Reference proteome</keyword>
<dbReference type="GO" id="GO:0004190">
    <property type="term" value="F:aspartic-type endopeptidase activity"/>
    <property type="evidence" value="ECO:0007669"/>
    <property type="project" value="InterPro"/>
</dbReference>
<dbReference type="Pfam" id="PF14543">
    <property type="entry name" value="TAXi_N"/>
    <property type="match status" value="1"/>
</dbReference>
<evidence type="ECO:0000256" key="3">
    <source>
        <dbReference type="ARBA" id="ARBA00022670"/>
    </source>
</evidence>
<comment type="caution">
    <text evidence="12">The sequence shown here is derived from an EMBL/GenBank/DDBJ whole genome shotgun (WGS) entry which is preliminary data.</text>
</comment>
<dbReference type="AlphaFoldDB" id="A0A7J6MTC4"/>
<feature type="region of interest" description="Disordered" evidence="9">
    <location>
        <begin position="554"/>
        <end position="580"/>
    </location>
</feature>
<evidence type="ECO:0000256" key="7">
    <source>
        <dbReference type="ARBA" id="ARBA00022989"/>
    </source>
</evidence>
<dbReference type="InterPro" id="IPR001461">
    <property type="entry name" value="Aspartic_peptidase_A1"/>
</dbReference>
<evidence type="ECO:0000256" key="6">
    <source>
        <dbReference type="ARBA" id="ARBA00022801"/>
    </source>
</evidence>
<evidence type="ECO:0000256" key="2">
    <source>
        <dbReference type="ARBA" id="ARBA00007447"/>
    </source>
</evidence>
<keyword evidence="5" id="KW-0732">Signal</keyword>
<keyword evidence="4 10" id="KW-0812">Transmembrane</keyword>
<feature type="compositionally biased region" description="Low complexity" evidence="9">
    <location>
        <begin position="568"/>
        <end position="580"/>
    </location>
</feature>
<feature type="transmembrane region" description="Helical" evidence="10">
    <location>
        <begin position="506"/>
        <end position="529"/>
    </location>
</feature>
<dbReference type="InterPro" id="IPR032799">
    <property type="entry name" value="TAXi_C"/>
</dbReference>
<dbReference type="Gene3D" id="2.40.70.10">
    <property type="entry name" value="Acid Proteases"/>
    <property type="match status" value="2"/>
</dbReference>
<keyword evidence="8 10" id="KW-0472">Membrane</keyword>
<keyword evidence="6" id="KW-0378">Hydrolase</keyword>
<name>A0A7J6MTC4_PERCH</name>
<evidence type="ECO:0000313" key="12">
    <source>
        <dbReference type="EMBL" id="KAF4674470.1"/>
    </source>
</evidence>
<organism evidence="12 13">
    <name type="scientific">Perkinsus chesapeaki</name>
    <name type="common">Clam parasite</name>
    <name type="synonym">Perkinsus andrewsi</name>
    <dbReference type="NCBI Taxonomy" id="330153"/>
    <lineage>
        <taxon>Eukaryota</taxon>
        <taxon>Sar</taxon>
        <taxon>Alveolata</taxon>
        <taxon>Perkinsozoa</taxon>
        <taxon>Perkinsea</taxon>
        <taxon>Perkinsida</taxon>
        <taxon>Perkinsidae</taxon>
        <taxon>Perkinsus</taxon>
    </lineage>
</organism>
<proteinExistence type="inferred from homology"/>
<evidence type="ECO:0000256" key="9">
    <source>
        <dbReference type="SAM" id="MobiDB-lite"/>
    </source>
</evidence>
<dbReference type="PANTHER" id="PTHR13683">
    <property type="entry name" value="ASPARTYL PROTEASES"/>
    <property type="match status" value="1"/>
</dbReference>
<keyword evidence="7 10" id="KW-1133">Transmembrane helix</keyword>
<dbReference type="SUPFAM" id="SSF50630">
    <property type="entry name" value="Acid proteases"/>
    <property type="match status" value="1"/>
</dbReference>
<accession>A0A7J6MTC4</accession>
<evidence type="ECO:0000256" key="8">
    <source>
        <dbReference type="ARBA" id="ARBA00023136"/>
    </source>
</evidence>
<comment type="similarity">
    <text evidence="2">Belongs to the peptidase A1 family.</text>
</comment>
<evidence type="ECO:0000313" key="13">
    <source>
        <dbReference type="Proteomes" id="UP000591131"/>
    </source>
</evidence>
<feature type="domain" description="Peptidase A1" evidence="11">
    <location>
        <begin position="158"/>
        <end position="472"/>
    </location>
</feature>
<evidence type="ECO:0000256" key="5">
    <source>
        <dbReference type="ARBA" id="ARBA00022729"/>
    </source>
</evidence>
<protein>
    <recommendedName>
        <fullName evidence="11">Peptidase A1 domain-containing protein</fullName>
    </recommendedName>
</protein>
<dbReference type="GO" id="GO:0016020">
    <property type="term" value="C:membrane"/>
    <property type="evidence" value="ECO:0007669"/>
    <property type="project" value="UniProtKB-SubCell"/>
</dbReference>
<keyword evidence="3" id="KW-0645">Protease</keyword>
<evidence type="ECO:0000259" key="11">
    <source>
        <dbReference type="PROSITE" id="PS51767"/>
    </source>
</evidence>
<evidence type="ECO:0000256" key="10">
    <source>
        <dbReference type="SAM" id="Phobius"/>
    </source>
</evidence>
<dbReference type="EMBL" id="JAAPAO010000062">
    <property type="protein sequence ID" value="KAF4674470.1"/>
    <property type="molecule type" value="Genomic_DNA"/>
</dbReference>
<reference evidence="12 13" key="1">
    <citation type="submission" date="2020-04" db="EMBL/GenBank/DDBJ databases">
        <title>Perkinsus chesapeaki whole genome sequence.</title>
        <authorList>
            <person name="Bogema D.R."/>
        </authorList>
    </citation>
    <scope>NUCLEOTIDE SEQUENCE [LARGE SCALE GENOMIC DNA]</scope>
    <source>
        <strain evidence="12">ATCC PRA-425</strain>
    </source>
</reference>
<dbReference type="InterPro" id="IPR032861">
    <property type="entry name" value="TAXi_N"/>
</dbReference>
<evidence type="ECO:0000256" key="4">
    <source>
        <dbReference type="ARBA" id="ARBA00022692"/>
    </source>
</evidence>
<evidence type="ECO:0000256" key="1">
    <source>
        <dbReference type="ARBA" id="ARBA00004370"/>
    </source>
</evidence>
<gene>
    <name evidence="12" type="ORF">FOL47_009153</name>
</gene>
<dbReference type="InterPro" id="IPR033121">
    <property type="entry name" value="PEPTIDASE_A1"/>
</dbReference>
<dbReference type="Proteomes" id="UP000591131">
    <property type="component" value="Unassembled WGS sequence"/>
</dbReference>
<dbReference type="PANTHER" id="PTHR13683:SF375">
    <property type="entry name" value="PEPTIDASE A1 DOMAIN-CONTAINING PROTEIN"/>
    <property type="match status" value="1"/>
</dbReference>
<dbReference type="InterPro" id="IPR021109">
    <property type="entry name" value="Peptidase_aspartic_dom_sf"/>
</dbReference>
<dbReference type="OrthoDB" id="2747330at2759"/>
<dbReference type="Pfam" id="PF14541">
    <property type="entry name" value="TAXi_C"/>
    <property type="match status" value="1"/>
</dbReference>
<dbReference type="PROSITE" id="PS51767">
    <property type="entry name" value="PEPTIDASE_A1"/>
    <property type="match status" value="1"/>
</dbReference>
<dbReference type="GO" id="GO:0006508">
    <property type="term" value="P:proteolysis"/>
    <property type="evidence" value="ECO:0007669"/>
    <property type="project" value="UniProtKB-KW"/>
</dbReference>